<proteinExistence type="predicted"/>
<feature type="transmembrane region" description="Helical" evidence="1">
    <location>
        <begin position="75"/>
        <end position="95"/>
    </location>
</feature>
<keyword evidence="1" id="KW-0812">Transmembrane</keyword>
<organism evidence="4 5">
    <name type="scientific">Gemmiger gallinarum</name>
    <dbReference type="NCBI Taxonomy" id="2779354"/>
    <lineage>
        <taxon>Bacteria</taxon>
        <taxon>Bacillati</taxon>
        <taxon>Bacillota</taxon>
        <taxon>Clostridia</taxon>
        <taxon>Eubacteriales</taxon>
        <taxon>Gemmiger</taxon>
    </lineage>
</organism>
<feature type="domain" description="Zinc-ribbon" evidence="2">
    <location>
        <begin position="4"/>
        <end position="25"/>
    </location>
</feature>
<name>A0ABR9R3Y1_9FIRM</name>
<evidence type="ECO:0000256" key="1">
    <source>
        <dbReference type="SAM" id="Phobius"/>
    </source>
</evidence>
<dbReference type="InterPro" id="IPR025328">
    <property type="entry name" value="DUF4234"/>
</dbReference>
<feature type="transmembrane region" description="Helical" evidence="1">
    <location>
        <begin position="149"/>
        <end position="168"/>
    </location>
</feature>
<dbReference type="Proteomes" id="UP000768567">
    <property type="component" value="Unassembled WGS sequence"/>
</dbReference>
<dbReference type="EMBL" id="JADCKC010000002">
    <property type="protein sequence ID" value="MBE5037865.1"/>
    <property type="molecule type" value="Genomic_DNA"/>
</dbReference>
<feature type="transmembrane region" description="Helical" evidence="1">
    <location>
        <begin position="115"/>
        <end position="133"/>
    </location>
</feature>
<accession>A0ABR9R3Y1</accession>
<dbReference type="Pfam" id="PF14018">
    <property type="entry name" value="DUF4234"/>
    <property type="match status" value="1"/>
</dbReference>
<protein>
    <submittedName>
        <fullName evidence="4">DUF4234 domain-containing protein</fullName>
    </submittedName>
</protein>
<comment type="caution">
    <text evidence="4">The sequence shown here is derived from an EMBL/GenBank/DDBJ whole genome shotgun (WGS) entry which is preliminary data.</text>
</comment>
<evidence type="ECO:0000313" key="4">
    <source>
        <dbReference type="EMBL" id="MBE5037865.1"/>
    </source>
</evidence>
<dbReference type="InterPro" id="IPR026870">
    <property type="entry name" value="Zinc_ribbon_dom"/>
</dbReference>
<evidence type="ECO:0000313" key="5">
    <source>
        <dbReference type="Proteomes" id="UP000768567"/>
    </source>
</evidence>
<evidence type="ECO:0000259" key="2">
    <source>
        <dbReference type="Pfam" id="PF13240"/>
    </source>
</evidence>
<keyword evidence="5" id="KW-1185">Reference proteome</keyword>
<reference evidence="4 5" key="1">
    <citation type="submission" date="2020-10" db="EMBL/GenBank/DDBJ databases">
        <title>ChiBAC.</title>
        <authorList>
            <person name="Zenner C."/>
            <person name="Hitch T.C.A."/>
            <person name="Clavel T."/>
        </authorList>
    </citation>
    <scope>NUCLEOTIDE SEQUENCE [LARGE SCALE GENOMIC DNA]</scope>
    <source>
        <strain evidence="4 5">DSM 109015</strain>
    </source>
</reference>
<dbReference type="Pfam" id="PF13240">
    <property type="entry name" value="Zn_Ribbon_1"/>
    <property type="match status" value="1"/>
</dbReference>
<gene>
    <name evidence="4" type="ORF">INF35_08720</name>
</gene>
<evidence type="ECO:0000259" key="3">
    <source>
        <dbReference type="Pfam" id="PF14018"/>
    </source>
</evidence>
<feature type="domain" description="DUF4234" evidence="3">
    <location>
        <begin position="73"/>
        <end position="138"/>
    </location>
</feature>
<sequence length="176" mass="18666">MKRCTSCGAPNPDSAGFCTSCGARLPASPNPGGGAYQGRGSQQGYSNPQGYGPRQGGYAPNYGPSYGYMIQPRSIVLAIVLSILTCGLYAIYWIIKLTDEINTLSGNPNATSGGMVILFNIITCGIYGLYWAYKMGQNCSMLNGDTSGGALNLILAIFGLQIINMALFQDTINRHV</sequence>
<keyword evidence="1" id="KW-1133">Transmembrane helix</keyword>
<dbReference type="RefSeq" id="WP_193501528.1">
    <property type="nucleotide sequence ID" value="NZ_JADCKC010000002.1"/>
</dbReference>
<keyword evidence="1" id="KW-0472">Membrane</keyword>